<dbReference type="PATRIC" id="fig|1302.21.peg.129"/>
<organism evidence="2 3">
    <name type="scientific">Streptococcus gordonii</name>
    <dbReference type="NCBI Taxonomy" id="1302"/>
    <lineage>
        <taxon>Bacteria</taxon>
        <taxon>Bacillati</taxon>
        <taxon>Bacillota</taxon>
        <taxon>Bacilli</taxon>
        <taxon>Lactobacillales</taxon>
        <taxon>Streptococcaceae</taxon>
        <taxon>Streptococcus</taxon>
    </lineage>
</organism>
<sequence>MYNLFRKNQNSLGEKTMISIHILIAMLLILAAVLVPVIYFKKSKHISLVVFF</sequence>
<reference evidence="2 3" key="1">
    <citation type="submission" date="2016-01" db="EMBL/GenBank/DDBJ databases">
        <title>Highly variable Streptococcus oralis are common among viridans streptococci isolated from primates.</title>
        <authorList>
            <person name="Denapaite D."/>
            <person name="Rieger M."/>
            <person name="Koendgen S."/>
            <person name="Brueckner R."/>
            <person name="Ochigava I."/>
            <person name="Kappeler P."/>
            <person name="Maetz-Rensing K."/>
            <person name="Leendertz F."/>
            <person name="Hakenbeck R."/>
        </authorList>
    </citation>
    <scope>NUCLEOTIDE SEQUENCE [LARGE SCALE GENOMIC DNA]</scope>
    <source>
        <strain evidence="2 3">DD07</strain>
    </source>
</reference>
<dbReference type="Proteomes" id="UP000070096">
    <property type="component" value="Unassembled WGS sequence"/>
</dbReference>
<gene>
    <name evidence="2" type="ORF">SGODD07_00113</name>
</gene>
<proteinExistence type="predicted"/>
<dbReference type="EMBL" id="LQRC01000019">
    <property type="protein sequence ID" value="KXT74722.1"/>
    <property type="molecule type" value="Genomic_DNA"/>
</dbReference>
<name>A0A139NFS3_STRGN</name>
<comment type="caution">
    <text evidence="2">The sequence shown here is derived from an EMBL/GenBank/DDBJ whole genome shotgun (WGS) entry which is preliminary data.</text>
</comment>
<protein>
    <submittedName>
        <fullName evidence="2">Uncharacterized protein</fullName>
    </submittedName>
</protein>
<evidence type="ECO:0000256" key="1">
    <source>
        <dbReference type="SAM" id="Phobius"/>
    </source>
</evidence>
<keyword evidence="1" id="KW-0812">Transmembrane</keyword>
<dbReference type="AlphaFoldDB" id="A0A139NFS3"/>
<feature type="transmembrane region" description="Helical" evidence="1">
    <location>
        <begin position="20"/>
        <end position="40"/>
    </location>
</feature>
<accession>A0A139NFS3</accession>
<keyword evidence="1" id="KW-1133">Transmembrane helix</keyword>
<evidence type="ECO:0000313" key="3">
    <source>
        <dbReference type="Proteomes" id="UP000070096"/>
    </source>
</evidence>
<keyword evidence="1" id="KW-0472">Membrane</keyword>
<evidence type="ECO:0000313" key="2">
    <source>
        <dbReference type="EMBL" id="KXT74722.1"/>
    </source>
</evidence>